<keyword evidence="3" id="KW-1185">Reference proteome</keyword>
<dbReference type="AlphaFoldDB" id="A0A0K8MHU1"/>
<reference evidence="2 3" key="1">
    <citation type="journal article" date="2015" name="BMC Genomics">
        <title>Comparative genomics of Fructobacillus spp. and Leuconostoc spp. reveals niche-specific evolution of Fructobacillus spp.</title>
        <authorList>
            <person name="Endo A."/>
            <person name="Tanizawa Y."/>
            <person name="Tanaka N."/>
            <person name="Maeno S."/>
            <person name="Kumar H."/>
            <person name="Shiwa Y."/>
            <person name="Okada S."/>
            <person name="Yoshikawa H."/>
            <person name="Dicks L."/>
            <person name="Nakagawa J."/>
            <person name="Arita M."/>
        </authorList>
    </citation>
    <scope>NUCLEOTIDE SEQUENCE [LARGE SCALE GENOMIC DNA]</scope>
    <source>
        <strain evidence="2 3">JCM 12225</strain>
    </source>
</reference>
<dbReference type="Proteomes" id="UP000253891">
    <property type="component" value="Unassembled WGS sequence"/>
</dbReference>
<evidence type="ECO:0000313" key="3">
    <source>
        <dbReference type="Proteomes" id="UP000253891"/>
    </source>
</evidence>
<dbReference type="InterPro" id="IPR008681">
    <property type="entry name" value="Neg-reg_MecA"/>
</dbReference>
<dbReference type="PIRSF" id="PIRSF029008">
    <property type="entry name" value="MecA"/>
    <property type="match status" value="1"/>
</dbReference>
<name>A0A0K8MHU1_9LACO</name>
<organism evidence="2 3">
    <name type="scientific">Fructobacillus ficulneus</name>
    <dbReference type="NCBI Taxonomy" id="157463"/>
    <lineage>
        <taxon>Bacteria</taxon>
        <taxon>Bacillati</taxon>
        <taxon>Bacillota</taxon>
        <taxon>Bacilli</taxon>
        <taxon>Lactobacillales</taxon>
        <taxon>Lactobacillaceae</taxon>
        <taxon>Fructobacillus</taxon>
    </lineage>
</organism>
<comment type="similarity">
    <text evidence="1">Belongs to the MecA family.</text>
</comment>
<dbReference type="PANTHER" id="PTHR39161">
    <property type="entry name" value="ADAPTER PROTEIN MECA"/>
    <property type="match status" value="1"/>
</dbReference>
<evidence type="ECO:0000256" key="1">
    <source>
        <dbReference type="ARBA" id="ARBA00005397"/>
    </source>
</evidence>
<dbReference type="InterPro" id="IPR038471">
    <property type="entry name" value="MecA_C_sf"/>
</dbReference>
<dbReference type="Gene3D" id="3.30.70.1950">
    <property type="match status" value="1"/>
</dbReference>
<dbReference type="PANTHER" id="PTHR39161:SF1">
    <property type="entry name" value="ADAPTER PROTEIN MECA 1"/>
    <property type="match status" value="1"/>
</dbReference>
<evidence type="ECO:0000313" key="2">
    <source>
        <dbReference type="EMBL" id="GAO99997.1"/>
    </source>
</evidence>
<protein>
    <submittedName>
        <fullName evidence="2">Adapter protein MecA</fullName>
    </submittedName>
</protein>
<accession>A0A0K8MHU1</accession>
<dbReference type="EMBL" id="DF968005">
    <property type="protein sequence ID" value="GAO99997.1"/>
    <property type="molecule type" value="Genomic_DNA"/>
</dbReference>
<gene>
    <name evidence="2" type="primary">mecA</name>
    <name evidence="2" type="ORF">FFIC_280010</name>
</gene>
<dbReference type="STRING" id="157463.GCA_001047075_00915"/>
<proteinExistence type="inferred from homology"/>
<sequence>MLMEMERINDNTIRVMIGNEDLQDRGTSVRDLLSDRDKIESFFYNILAEIDTGQDFVNNDKLSFQVLPNQNGLELFISRVGDEEALSSLLANIVGDDVDDQLNHQESTESIDDVPLDKKMALLSNDEGPNQEQSDDIVAHADFIELASFEQVLSLVDWLDEFDGYNSLYAYQGRYYFLFDSRGMEFTADDYDTFRAKLVEFGRLTKISYDVLEEHGQGLFINQAVKNIKELFFL</sequence>
<dbReference type="Pfam" id="PF05389">
    <property type="entry name" value="MecA"/>
    <property type="match status" value="1"/>
</dbReference>